<evidence type="ECO:0000313" key="4">
    <source>
        <dbReference type="EMBL" id="NFV27902.1"/>
    </source>
</evidence>
<dbReference type="PROSITE" id="PS50890">
    <property type="entry name" value="PUA"/>
    <property type="match status" value="1"/>
</dbReference>
<name>A0A6B4JS61_CLOBO</name>
<evidence type="ECO:0000259" key="1">
    <source>
        <dbReference type="Pfam" id="PF10881"/>
    </source>
</evidence>
<evidence type="ECO:0000259" key="3">
    <source>
        <dbReference type="Pfam" id="PF13087"/>
    </source>
</evidence>
<dbReference type="InterPro" id="IPR045055">
    <property type="entry name" value="DNA2/NAM7-like"/>
</dbReference>
<organism evidence="4 5">
    <name type="scientific">Clostridium botulinum</name>
    <dbReference type="NCBI Taxonomy" id="1491"/>
    <lineage>
        <taxon>Bacteria</taxon>
        <taxon>Bacillati</taxon>
        <taxon>Bacillota</taxon>
        <taxon>Clostridia</taxon>
        <taxon>Eubacteriales</taxon>
        <taxon>Clostridiaceae</taxon>
        <taxon>Clostridium</taxon>
    </lineage>
</organism>
<comment type="caution">
    <text evidence="4">The sequence shown here is derived from an EMBL/GenBank/DDBJ whole genome shotgun (WGS) entry which is preliminary data.</text>
</comment>
<dbReference type="PANTHER" id="PTHR10887">
    <property type="entry name" value="DNA2/NAM7 HELICASE FAMILY"/>
    <property type="match status" value="1"/>
</dbReference>
<feature type="domain" description="DNA2/NAM7 helicase-like C-terminal" evidence="3">
    <location>
        <begin position="555"/>
        <end position="721"/>
    </location>
</feature>
<dbReference type="SUPFAM" id="SSF52540">
    <property type="entry name" value="P-loop containing nucleoside triphosphate hydrolases"/>
    <property type="match status" value="1"/>
</dbReference>
<gene>
    <name evidence="4" type="ORF">FDG31_17535</name>
</gene>
<dbReference type="RefSeq" id="WP_003371731.1">
    <property type="nucleotide sequence ID" value="NZ_JACBBA010000012.1"/>
</dbReference>
<dbReference type="Proteomes" id="UP000486903">
    <property type="component" value="Unassembled WGS sequence"/>
</dbReference>
<dbReference type="Gene3D" id="3.40.960.10">
    <property type="entry name" value="VSR Endonuclease"/>
    <property type="match status" value="1"/>
</dbReference>
<dbReference type="InterPro" id="IPR041677">
    <property type="entry name" value="DNA2/NAM7_AAA_11"/>
</dbReference>
<dbReference type="InterPro" id="IPR027417">
    <property type="entry name" value="P-loop_NTPase"/>
</dbReference>
<dbReference type="Pfam" id="PF10881">
    <property type="entry name" value="DUF2726"/>
    <property type="match status" value="1"/>
</dbReference>
<feature type="domain" description="DUF2726" evidence="1">
    <location>
        <begin position="829"/>
        <end position="903"/>
    </location>
</feature>
<dbReference type="EMBL" id="SXFB01000024">
    <property type="protein sequence ID" value="NFV27902.1"/>
    <property type="molecule type" value="Genomic_DNA"/>
</dbReference>
<dbReference type="Pfam" id="PF13087">
    <property type="entry name" value="AAA_12"/>
    <property type="match status" value="1"/>
</dbReference>
<feature type="domain" description="DNA2/NAM7 helicase helicase" evidence="2">
    <location>
        <begin position="178"/>
        <end position="532"/>
    </location>
</feature>
<protein>
    <submittedName>
        <fullName evidence="4">DUF2726 domain-containing protein</fullName>
    </submittedName>
</protein>
<dbReference type="CDD" id="cd17934">
    <property type="entry name" value="DEXXQc_Upf1-like"/>
    <property type="match status" value="1"/>
</dbReference>
<dbReference type="GO" id="GO:0004386">
    <property type="term" value="F:helicase activity"/>
    <property type="evidence" value="ECO:0007669"/>
    <property type="project" value="InterPro"/>
</dbReference>
<dbReference type="CDD" id="cd18808">
    <property type="entry name" value="SF1_C_Upf1"/>
    <property type="match status" value="1"/>
</dbReference>
<dbReference type="InterPro" id="IPR047187">
    <property type="entry name" value="SF1_C_Upf1"/>
</dbReference>
<proteinExistence type="predicted"/>
<dbReference type="InterPro" id="IPR041679">
    <property type="entry name" value="DNA2/NAM7-like_C"/>
</dbReference>
<accession>A0A6B4JS61</accession>
<dbReference type="Gene3D" id="3.40.50.300">
    <property type="entry name" value="P-loop containing nucleotide triphosphate hydrolases"/>
    <property type="match status" value="3"/>
</dbReference>
<evidence type="ECO:0000259" key="2">
    <source>
        <dbReference type="Pfam" id="PF13086"/>
    </source>
</evidence>
<dbReference type="InterPro" id="IPR024402">
    <property type="entry name" value="DUF2726"/>
</dbReference>
<dbReference type="Pfam" id="PF13086">
    <property type="entry name" value="AAA_11"/>
    <property type="match status" value="1"/>
</dbReference>
<sequence>MNIEKNLIFLNGKDKTEQIKYCKYNSGKYQITFNNTDKVYTYGYNSVQWFNNVIEYDPEENIIYEENSPISGVIKIIEFDGQYVRVIFKNGYNKLYSKSQIRIEKSCLKSKISSSCFDYLKKLSNCVSITTDDGISLLSKQYNKLNKVSKESVLAKYLEHSKLKFYDEEVNLLFPFGFNISQKEATKNAFTSQISVIEGPPGTGKTQTILNIIANAIFQGKTVAIVSNNNSATENVYEKLKKYNVDFIAAFLGNNNNKEKFFENQNLSYPDMNDWILDRDKIEELKSNLVNSQKKLDEMLKIQNQVAILKEELSAISIEDEHFKKYYKDEEKLSYKYLFNQTSNSIMKMLVEYKYTLKEKGYFSLKNKIKNFILYGIYTFKFYDNSIDDIVDFLQNKYYDLKIEELNKEIGRLEKQLDNFNFDKYMKKYSNTSMNLLKAILAERHNGKEVRPQFSKEDLWKNSFINFISEYPVILSTTHSLRNCASENYLFDYVIIDEASQVDIVTGALALSCGKNAVIVGDLKQLPNVVSSDIENKTKKIFDSYNLNAAYSYFDNSLLSSIVKLYSEIPKTLLKEHYRCHPQIIGYCNKKFYNDELIILTDSKSEDKPLVVYKTVKGNHARKRINQRQIDVIFKEVIPNQNIDIYKESIGIISPYRPQADELKKIIGNSNIEADTVHKYQGREKDVIIITTVANETNKFIDNPNLINVAVSRAVNKLILVVPDNDFDNENSNIGDLIKYIQYNNLEIVNSNINSVFDLLYKCYSEKLKEFLKKNKKVSEFNSENLMNALLEKVLREEEFKCLDYALHYPLRSLIQDTSKLIEDDEYKFAMNNLTHIDFLLFNKMNKMPVLAIEVDGYAYHAENNKQLKRDKMKDHILKTYGIEILRFSTNGSDEENKLRGKLRSLLNINNINYEEESM</sequence>
<reference evidence="4 5" key="1">
    <citation type="submission" date="2019-04" db="EMBL/GenBank/DDBJ databases">
        <title>Genome sequencing of Clostridium botulinum Groups I-IV and Clostridium butyricum.</title>
        <authorList>
            <person name="Brunt J."/>
            <person name="Van Vliet A.H.M."/>
            <person name="Stringer S.C."/>
            <person name="Carter A.T."/>
            <person name="Peck M.W."/>
        </authorList>
    </citation>
    <scope>NUCLEOTIDE SEQUENCE [LARGE SCALE GENOMIC DNA]</scope>
    <source>
        <strain evidence="4 5">BL81</strain>
    </source>
</reference>
<evidence type="ECO:0000313" key="5">
    <source>
        <dbReference type="Proteomes" id="UP000486903"/>
    </source>
</evidence>
<dbReference type="AlphaFoldDB" id="A0A6B4JS61"/>